<feature type="domain" description="SGNH" evidence="3">
    <location>
        <begin position="433"/>
        <end position="656"/>
    </location>
</feature>
<evidence type="ECO:0000313" key="4">
    <source>
        <dbReference type="EMBL" id="CDZ78169.1"/>
    </source>
</evidence>
<feature type="transmembrane region" description="Helical" evidence="1">
    <location>
        <begin position="295"/>
        <end position="314"/>
    </location>
</feature>
<proteinExistence type="predicted"/>
<feature type="transmembrane region" description="Helical" evidence="1">
    <location>
        <begin position="16"/>
        <end position="33"/>
    </location>
</feature>
<feature type="transmembrane region" description="Helical" evidence="1">
    <location>
        <begin position="39"/>
        <end position="60"/>
    </location>
</feature>
<dbReference type="Proteomes" id="UP000044071">
    <property type="component" value="Unassembled WGS sequence"/>
</dbReference>
<feature type="transmembrane region" description="Helical" evidence="1">
    <location>
        <begin position="171"/>
        <end position="192"/>
    </location>
</feature>
<dbReference type="RefSeq" id="WP_043874702.1">
    <property type="nucleotide sequence ID" value="NZ_CCVW01000003.1"/>
</dbReference>
<dbReference type="GO" id="GO:0016020">
    <property type="term" value="C:membrane"/>
    <property type="evidence" value="ECO:0007669"/>
    <property type="project" value="TreeGrafter"/>
</dbReference>
<dbReference type="STRING" id="1034943.BN59_02477"/>
<name>A0A078L268_9GAMM</name>
<sequence>MNNTDYKMHSDYRPDIDGLRAIAVLLVVIFHAFPHALKAGFIGVDIFFVISGFLISKIILNSFAQTNRFSLVTFYSRRVNRIFPALILVLVACFSFGWFALLPDEYTQLSKHIMGGAGFIANLLLWNESGYFDNAAVTKPLLHLWSLGIEEQFYIVWPLLVWFAWRMRFSLLFTIVLVFAISFLLNITTVHYDITAAFYSPQTRFWELLTGSFLAFLTVQNEAGLPRLFSKLNQAENKKKLLANIQSMVGIFLIILTLFVLKRGRHFPGWAALLPTIGALLIIGAGAGAWLNRRVLASPIMVWVGLISFPLYLWHWPLLTFPRIITGDLPSVQIRVIAVLMAIFLAWLTYQFIEKPLRANQNKLRSSLALLALMLMIALLGWEGYKTEGFPKRAAMDRLIKANSQFTLNWKYMTNETCLRNYPLKGSEDYAWMFCMANKKEKPTLILLGNSYANHLYVGLAKNKFFKYESILSFGTCDPQWFEKSRLINEPITTSPCSGLRPLIQQRFIDKIIEQSGTVKYAIMSGLRPNVDEEYIKNIKKRIDFLEKNRVKVIVFIPHLTLNYDMKSCFSRPFSGQEQPSCELTLDYYENFLKLFEPFVQSIKKTNPNVVFFNQNQLFCDDKKCSMIRDGLPLFRDQSYHLSEYGSIQLANIFEKWAIENIPEMALNEHKNHLRG</sequence>
<dbReference type="InterPro" id="IPR043968">
    <property type="entry name" value="SGNH"/>
</dbReference>
<dbReference type="eggNOG" id="COG1835">
    <property type="taxonomic scope" value="Bacteria"/>
</dbReference>
<keyword evidence="1" id="KW-0472">Membrane</keyword>
<feature type="transmembrane region" description="Helical" evidence="1">
    <location>
        <begin position="267"/>
        <end position="288"/>
    </location>
</feature>
<dbReference type="PANTHER" id="PTHR23028">
    <property type="entry name" value="ACETYLTRANSFERASE"/>
    <property type="match status" value="1"/>
</dbReference>
<dbReference type="OrthoDB" id="9767863at2"/>
<gene>
    <name evidence="4" type="primary">oatA_5</name>
    <name evidence="4" type="ORF">BN59_02477</name>
</gene>
<dbReference type="AlphaFoldDB" id="A0A078L268"/>
<keyword evidence="1" id="KW-1133">Transmembrane helix</keyword>
<evidence type="ECO:0000313" key="5">
    <source>
        <dbReference type="Proteomes" id="UP000044071"/>
    </source>
</evidence>
<evidence type="ECO:0000256" key="1">
    <source>
        <dbReference type="SAM" id="Phobius"/>
    </source>
</evidence>
<protein>
    <submittedName>
        <fullName evidence="4">O-acetyltransferase OatA</fullName>
    </submittedName>
</protein>
<dbReference type="GO" id="GO:0009103">
    <property type="term" value="P:lipopolysaccharide biosynthetic process"/>
    <property type="evidence" value="ECO:0007669"/>
    <property type="project" value="TreeGrafter"/>
</dbReference>
<evidence type="ECO:0000259" key="2">
    <source>
        <dbReference type="Pfam" id="PF01757"/>
    </source>
</evidence>
<accession>A0A078L268</accession>
<dbReference type="EMBL" id="CCSB01000003">
    <property type="protein sequence ID" value="CDZ78169.1"/>
    <property type="molecule type" value="Genomic_DNA"/>
</dbReference>
<feature type="transmembrane region" description="Helical" evidence="1">
    <location>
        <begin position="204"/>
        <end position="220"/>
    </location>
</feature>
<reference evidence="4 5" key="1">
    <citation type="submission" date="2014-06" db="EMBL/GenBank/DDBJ databases">
        <authorList>
            <person name="Urmite Genomes Urmite Genomes"/>
        </authorList>
    </citation>
    <scope>NUCLEOTIDE SEQUENCE [LARGE SCALE GENOMIC DNA]</scope>
</reference>
<keyword evidence="4" id="KW-0808">Transferase</keyword>
<dbReference type="PANTHER" id="PTHR23028:SF53">
    <property type="entry name" value="ACYL_TRANSF_3 DOMAIN-CONTAINING PROTEIN"/>
    <property type="match status" value="1"/>
</dbReference>
<dbReference type="InterPro" id="IPR002656">
    <property type="entry name" value="Acyl_transf_3_dom"/>
</dbReference>
<dbReference type="GO" id="GO:0016747">
    <property type="term" value="F:acyltransferase activity, transferring groups other than amino-acyl groups"/>
    <property type="evidence" value="ECO:0007669"/>
    <property type="project" value="InterPro"/>
</dbReference>
<feature type="transmembrane region" description="Helical" evidence="1">
    <location>
        <begin position="334"/>
        <end position="352"/>
    </location>
</feature>
<feature type="transmembrane region" description="Helical" evidence="1">
    <location>
        <begin position="81"/>
        <end position="101"/>
    </location>
</feature>
<evidence type="ECO:0000259" key="3">
    <source>
        <dbReference type="Pfam" id="PF19040"/>
    </source>
</evidence>
<keyword evidence="1" id="KW-0812">Transmembrane</keyword>
<feature type="domain" description="Acyltransferase 3" evidence="2">
    <location>
        <begin position="15"/>
        <end position="350"/>
    </location>
</feature>
<feature type="transmembrane region" description="Helical" evidence="1">
    <location>
        <begin position="364"/>
        <end position="382"/>
    </location>
</feature>
<dbReference type="InterPro" id="IPR050879">
    <property type="entry name" value="Acyltransferase_3"/>
</dbReference>
<organism evidence="4 5">
    <name type="scientific">Legionella massiliensis</name>
    <dbReference type="NCBI Taxonomy" id="1034943"/>
    <lineage>
        <taxon>Bacteria</taxon>
        <taxon>Pseudomonadati</taxon>
        <taxon>Pseudomonadota</taxon>
        <taxon>Gammaproteobacteria</taxon>
        <taxon>Legionellales</taxon>
        <taxon>Legionellaceae</taxon>
        <taxon>Legionella</taxon>
    </lineage>
</organism>
<dbReference type="Pfam" id="PF19040">
    <property type="entry name" value="SGNH"/>
    <property type="match status" value="1"/>
</dbReference>
<feature type="transmembrane region" description="Helical" evidence="1">
    <location>
        <begin position="142"/>
        <end position="164"/>
    </location>
</feature>
<keyword evidence="5" id="KW-1185">Reference proteome</keyword>
<dbReference type="Pfam" id="PF01757">
    <property type="entry name" value="Acyl_transf_3"/>
    <property type="match status" value="1"/>
</dbReference>
<feature type="transmembrane region" description="Helical" evidence="1">
    <location>
        <begin position="241"/>
        <end position="261"/>
    </location>
</feature>